<feature type="region of interest" description="Disordered" evidence="1">
    <location>
        <begin position="13"/>
        <end position="64"/>
    </location>
</feature>
<evidence type="ECO:0000256" key="1">
    <source>
        <dbReference type="SAM" id="MobiDB-lite"/>
    </source>
</evidence>
<reference evidence="2 3" key="1">
    <citation type="submission" date="2019-03" db="EMBL/GenBank/DDBJ databases">
        <title>First draft genome of Liparis tanakae, snailfish: a comprehensive survey of snailfish specific genes.</title>
        <authorList>
            <person name="Kim W."/>
            <person name="Song I."/>
            <person name="Jeong J.-H."/>
            <person name="Kim D."/>
            <person name="Kim S."/>
            <person name="Ryu S."/>
            <person name="Song J.Y."/>
            <person name="Lee S.K."/>
        </authorList>
    </citation>
    <scope>NUCLEOTIDE SEQUENCE [LARGE SCALE GENOMIC DNA]</scope>
    <source>
        <tissue evidence="2">Muscle</tissue>
    </source>
</reference>
<gene>
    <name evidence="2" type="ORF">EYF80_045999</name>
</gene>
<keyword evidence="3" id="KW-1185">Reference proteome</keyword>
<dbReference type="EMBL" id="SRLO01000944">
    <property type="protein sequence ID" value="TNN43792.1"/>
    <property type="molecule type" value="Genomic_DNA"/>
</dbReference>
<comment type="caution">
    <text evidence="2">The sequence shown here is derived from an EMBL/GenBank/DDBJ whole genome shotgun (WGS) entry which is preliminary data.</text>
</comment>
<proteinExistence type="predicted"/>
<dbReference type="Proteomes" id="UP000314294">
    <property type="component" value="Unassembled WGS sequence"/>
</dbReference>
<feature type="compositionally biased region" description="Polar residues" evidence="1">
    <location>
        <begin position="50"/>
        <end position="64"/>
    </location>
</feature>
<sequence length="83" mass="9675">MQSRLLAVLQGLERHSLMSPSHRSPVKPGGQLQRYPPTRSTQEQRKDSRASWQTPALRQGCESHSLTSYWQWEPVKPERQLHE</sequence>
<name>A0A4Z2FTT2_9TELE</name>
<accession>A0A4Z2FTT2</accession>
<evidence type="ECO:0000313" key="2">
    <source>
        <dbReference type="EMBL" id="TNN43792.1"/>
    </source>
</evidence>
<evidence type="ECO:0000313" key="3">
    <source>
        <dbReference type="Proteomes" id="UP000314294"/>
    </source>
</evidence>
<organism evidence="2 3">
    <name type="scientific">Liparis tanakae</name>
    <name type="common">Tanaka's snailfish</name>
    <dbReference type="NCBI Taxonomy" id="230148"/>
    <lineage>
        <taxon>Eukaryota</taxon>
        <taxon>Metazoa</taxon>
        <taxon>Chordata</taxon>
        <taxon>Craniata</taxon>
        <taxon>Vertebrata</taxon>
        <taxon>Euteleostomi</taxon>
        <taxon>Actinopterygii</taxon>
        <taxon>Neopterygii</taxon>
        <taxon>Teleostei</taxon>
        <taxon>Neoteleostei</taxon>
        <taxon>Acanthomorphata</taxon>
        <taxon>Eupercaria</taxon>
        <taxon>Perciformes</taxon>
        <taxon>Cottioidei</taxon>
        <taxon>Cottales</taxon>
        <taxon>Liparidae</taxon>
        <taxon>Liparis</taxon>
    </lineage>
</organism>
<protein>
    <submittedName>
        <fullName evidence="2">Uncharacterized protein</fullName>
    </submittedName>
</protein>
<dbReference type="AlphaFoldDB" id="A0A4Z2FTT2"/>